<feature type="transmembrane region" description="Helical" evidence="1">
    <location>
        <begin position="7"/>
        <end position="25"/>
    </location>
</feature>
<name>A0A6J6SF46_9ZZZZ</name>
<sequence>MDINGISGGAILIVAILFGLVGYAMGKPKGYPGVGFFLGLLLGCIGLVIVAIMRPAKRD</sequence>
<reference evidence="2" key="1">
    <citation type="submission" date="2020-05" db="EMBL/GenBank/DDBJ databases">
        <authorList>
            <person name="Chiriac C."/>
            <person name="Salcher M."/>
            <person name="Ghai R."/>
            <person name="Kavagutti S V."/>
        </authorList>
    </citation>
    <scope>NUCLEOTIDE SEQUENCE</scope>
</reference>
<proteinExistence type="predicted"/>
<keyword evidence="1" id="KW-0472">Membrane</keyword>
<accession>A0A6J6SF46</accession>
<keyword evidence="1" id="KW-0812">Transmembrane</keyword>
<evidence type="ECO:0000256" key="1">
    <source>
        <dbReference type="SAM" id="Phobius"/>
    </source>
</evidence>
<feature type="transmembrane region" description="Helical" evidence="1">
    <location>
        <begin position="31"/>
        <end position="53"/>
    </location>
</feature>
<protein>
    <submittedName>
        <fullName evidence="2">Unannotated protein</fullName>
    </submittedName>
</protein>
<evidence type="ECO:0000313" key="3">
    <source>
        <dbReference type="EMBL" id="CAB4982281.1"/>
    </source>
</evidence>
<organism evidence="2">
    <name type="scientific">freshwater metagenome</name>
    <dbReference type="NCBI Taxonomy" id="449393"/>
    <lineage>
        <taxon>unclassified sequences</taxon>
        <taxon>metagenomes</taxon>
        <taxon>ecological metagenomes</taxon>
    </lineage>
</organism>
<gene>
    <name evidence="2" type="ORF">UFOPK2683_01419</name>
    <name evidence="3" type="ORF">UFOPK3897_01185</name>
</gene>
<dbReference type="AlphaFoldDB" id="A0A6J6SF46"/>
<keyword evidence="1" id="KW-1133">Transmembrane helix</keyword>
<dbReference type="EMBL" id="CAFBOF010000029">
    <property type="protein sequence ID" value="CAB4982281.1"/>
    <property type="molecule type" value="Genomic_DNA"/>
</dbReference>
<evidence type="ECO:0000313" key="2">
    <source>
        <dbReference type="EMBL" id="CAB4733308.1"/>
    </source>
</evidence>
<dbReference type="EMBL" id="CAEZYK010000107">
    <property type="protein sequence ID" value="CAB4733308.1"/>
    <property type="molecule type" value="Genomic_DNA"/>
</dbReference>